<reference evidence="1 2" key="1">
    <citation type="submission" date="2024-03" db="EMBL/GenBank/DDBJ databases">
        <title>Inconsistent identification of Apilactobacillus kunkeei-related strains obtained by well-developed overall genome related indices.</title>
        <authorList>
            <person name="Maeno S."/>
            <person name="Endo A."/>
        </authorList>
    </citation>
    <scope>NUCLEOTIDE SEQUENCE [LARGE SCALE GENOMIC DNA]</scope>
    <source>
        <strain evidence="1 2">20H-10</strain>
    </source>
</reference>
<gene>
    <name evidence="1" type="ORF">AP20H10_07320</name>
</gene>
<dbReference type="Gene3D" id="3.40.50.300">
    <property type="entry name" value="P-loop containing nucleotide triphosphate hydrolases"/>
    <property type="match status" value="1"/>
</dbReference>
<comment type="caution">
    <text evidence="1">The sequence shown here is derived from an EMBL/GenBank/DDBJ whole genome shotgun (WGS) entry which is preliminary data.</text>
</comment>
<keyword evidence="2" id="KW-1185">Reference proteome</keyword>
<organism evidence="1 2">
    <name type="scientific">Apilactobacillus apinorum</name>
    <dbReference type="NCBI Taxonomy" id="1218495"/>
    <lineage>
        <taxon>Bacteria</taxon>
        <taxon>Bacillati</taxon>
        <taxon>Bacillota</taxon>
        <taxon>Bacilli</taxon>
        <taxon>Lactobacillales</taxon>
        <taxon>Lactobacillaceae</taxon>
        <taxon>Apilactobacillus</taxon>
    </lineage>
</organism>
<evidence type="ECO:0000313" key="2">
    <source>
        <dbReference type="Proteomes" id="UP001438112"/>
    </source>
</evidence>
<evidence type="ECO:0000313" key="1">
    <source>
        <dbReference type="EMBL" id="GAA6114369.1"/>
    </source>
</evidence>
<keyword evidence="1" id="KW-0418">Kinase</keyword>
<dbReference type="SUPFAM" id="SSF52540">
    <property type="entry name" value="P-loop containing nucleoside triphosphate hydrolases"/>
    <property type="match status" value="1"/>
</dbReference>
<name>A0ABP9ZHS7_9LACO</name>
<dbReference type="InterPro" id="IPR027417">
    <property type="entry name" value="P-loop_NTPase"/>
</dbReference>
<accession>A0ABP9ZHS7</accession>
<dbReference type="Proteomes" id="UP001438112">
    <property type="component" value="Unassembled WGS sequence"/>
</dbReference>
<keyword evidence="1" id="KW-0808">Transferase</keyword>
<dbReference type="EMBL" id="BAABVV010000033">
    <property type="protein sequence ID" value="GAA6114369.1"/>
    <property type="molecule type" value="Genomic_DNA"/>
</dbReference>
<sequence length="146" mass="16968">MKPVLIIIRGNQSSGKTTLAAKLQEQLGINKTLLIQPSADDDTKTMIKLAEYGQKRFEYVIIEGQLPKDIYSESIKNVIKMFGKQTLVYYLNLTLDQTIQLDQQRDDSYGRERLVEQFQPYDQIDELDINEKINRIIEDINKLPLF</sequence>
<dbReference type="RefSeq" id="WP_353317849.1">
    <property type="nucleotide sequence ID" value="NZ_BAABVV010000033.1"/>
</dbReference>
<protein>
    <submittedName>
        <fullName evidence="1">Kinase</fullName>
    </submittedName>
</protein>
<dbReference type="GO" id="GO:0016301">
    <property type="term" value="F:kinase activity"/>
    <property type="evidence" value="ECO:0007669"/>
    <property type="project" value="UniProtKB-KW"/>
</dbReference>
<proteinExistence type="predicted"/>